<keyword evidence="2" id="KW-0472">Membrane</keyword>
<keyword evidence="4" id="KW-1185">Reference proteome</keyword>
<dbReference type="Proteomes" id="UP001500889">
    <property type="component" value="Chromosome J"/>
</dbReference>
<feature type="region of interest" description="Disordered" evidence="1">
    <location>
        <begin position="380"/>
        <end position="401"/>
    </location>
</feature>
<feature type="transmembrane region" description="Helical" evidence="2">
    <location>
        <begin position="111"/>
        <end position="130"/>
    </location>
</feature>
<feature type="compositionally biased region" description="Polar residues" evidence="1">
    <location>
        <begin position="388"/>
        <end position="400"/>
    </location>
</feature>
<feature type="transmembrane region" description="Helical" evidence="2">
    <location>
        <begin position="66"/>
        <end position="90"/>
    </location>
</feature>
<protein>
    <submittedName>
        <fullName evidence="3">Nucleoporin Ndc1</fullName>
    </submittedName>
</protein>
<evidence type="ECO:0000256" key="2">
    <source>
        <dbReference type="SAM" id="Phobius"/>
    </source>
</evidence>
<reference evidence="3 4" key="1">
    <citation type="submission" date="2024-02" db="EMBL/GenBank/DDBJ databases">
        <title>A chromosome-level genome assembly of Drosophila madeirensis, a fruit fly species endemic to Madeira island.</title>
        <authorList>
            <person name="Tomihara K."/>
            <person name="Llopart A."/>
            <person name="Yamamoto D."/>
        </authorList>
    </citation>
    <scope>NUCLEOTIDE SEQUENCE [LARGE SCALE GENOMIC DNA]</scope>
    <source>
        <strain evidence="3 4">RF1</strain>
    </source>
</reference>
<name>A0AAU9FQX5_DROMD</name>
<evidence type="ECO:0000313" key="3">
    <source>
        <dbReference type="EMBL" id="BFF98173.1"/>
    </source>
</evidence>
<feature type="transmembrane region" description="Helical" evidence="2">
    <location>
        <begin position="34"/>
        <end position="60"/>
    </location>
</feature>
<organism evidence="3 4">
    <name type="scientific">Drosophila madeirensis</name>
    <name type="common">Fruit fly</name>
    <dbReference type="NCBI Taxonomy" id="30013"/>
    <lineage>
        <taxon>Eukaryota</taxon>
        <taxon>Metazoa</taxon>
        <taxon>Ecdysozoa</taxon>
        <taxon>Arthropoda</taxon>
        <taxon>Hexapoda</taxon>
        <taxon>Insecta</taxon>
        <taxon>Pterygota</taxon>
        <taxon>Neoptera</taxon>
        <taxon>Endopterygota</taxon>
        <taxon>Diptera</taxon>
        <taxon>Brachycera</taxon>
        <taxon>Muscomorpha</taxon>
        <taxon>Ephydroidea</taxon>
        <taxon>Drosophilidae</taxon>
        <taxon>Drosophila</taxon>
        <taxon>Sophophora</taxon>
    </lineage>
</organism>
<proteinExistence type="predicted"/>
<evidence type="ECO:0000313" key="4">
    <source>
        <dbReference type="Proteomes" id="UP001500889"/>
    </source>
</evidence>
<evidence type="ECO:0000256" key="1">
    <source>
        <dbReference type="SAM" id="MobiDB-lite"/>
    </source>
</evidence>
<sequence length="610" mass="70852">MFRNKSELKCRPQWLPNYVEEIPDKIWNLLLSRYYTATLLCIFFDFLLLFFSCSLSYLRGFPDCTLLVFVSLLIVLQPGVAAYGLLLCLIHNKHPIRYQTRLQRMRQQMPLRLRLLGIVLYVSILTSWLYSRFMNIFGDYWPSKYLLIHGCCCGIAYFLAEHGTHLRRFSLIGLDVGLQIWQSISESTFTSHKIRLVAVTTFVSGLIQSCYGNLVLDDDWGQGWSAGKMFWAWLLTTLVLSKLHMIKNLYEMVMQQQLPLILKPRKENASYMERLWEPIILWLCRQQMCQVPEGMTELQLSFYMALDVECLFGFRLLAASEFNEAAYSQSDPLCPTIFSPTQLHTSWLNLRELIMGMVDEFLANMKNAMEDNQRIERTPKNGLRDATRPSTTKRAQNMPKSQPFRDQLIQGNLKFRFRTVGAPSCQPIKWCPTCGRPSEPIDVIVLQLNEICQCPNELQMLVIWCRGIWECLPVLPATVHYFCDTNPMEKINHVLRHAEHLDDVLRGLVRICIRSLKEDKCRLTEPDLGRILEALLQVEQHLYAARNLQMARGGRLCGTHQKLIEGIEHCMFSMLQKFSPHLDFLVQDNVLLKMIKCRMESLGIPHTHLL</sequence>
<keyword evidence="2" id="KW-0812">Transmembrane</keyword>
<accession>A0AAU9FQX5</accession>
<dbReference type="EMBL" id="AP029265">
    <property type="protein sequence ID" value="BFF98173.1"/>
    <property type="molecule type" value="Genomic_DNA"/>
</dbReference>
<dbReference type="AlphaFoldDB" id="A0AAU9FQX5"/>
<keyword evidence="2" id="KW-1133">Transmembrane helix</keyword>
<gene>
    <name evidence="3" type="ORF">DMAD_06412</name>
</gene>